<accession>A0ABP9MCY4</accession>
<organism evidence="5 6">
    <name type="scientific">Wohlfahrtiimonas larvae</name>
    <dbReference type="NCBI Taxonomy" id="1157986"/>
    <lineage>
        <taxon>Bacteria</taxon>
        <taxon>Pseudomonadati</taxon>
        <taxon>Pseudomonadota</taxon>
        <taxon>Gammaproteobacteria</taxon>
        <taxon>Cardiobacteriales</taxon>
        <taxon>Ignatzschineriaceae</taxon>
        <taxon>Wohlfahrtiimonas</taxon>
    </lineage>
</organism>
<protein>
    <recommendedName>
        <fullName evidence="7">Pirin N-terminal domain-containing protein</fullName>
    </recommendedName>
</protein>
<dbReference type="InterPro" id="IPR014710">
    <property type="entry name" value="RmlC-like_jellyroll"/>
</dbReference>
<feature type="domain" description="Quercetin 2,3-dioxygenase C-terminal cupin" evidence="4">
    <location>
        <begin position="150"/>
        <end position="235"/>
    </location>
</feature>
<reference evidence="6" key="1">
    <citation type="journal article" date="2019" name="Int. J. Syst. Evol. Microbiol.">
        <title>The Global Catalogue of Microorganisms (GCM) 10K type strain sequencing project: providing services to taxonomists for standard genome sequencing and annotation.</title>
        <authorList>
            <consortium name="The Broad Institute Genomics Platform"/>
            <consortium name="The Broad Institute Genome Sequencing Center for Infectious Disease"/>
            <person name="Wu L."/>
            <person name="Ma J."/>
        </authorList>
    </citation>
    <scope>NUCLEOTIDE SEQUENCE [LARGE SCALE GENOMIC DNA]</scope>
    <source>
        <strain evidence="6">JCM 18424</strain>
    </source>
</reference>
<dbReference type="Pfam" id="PF17954">
    <property type="entry name" value="Pirin_C_2"/>
    <property type="match status" value="1"/>
</dbReference>
<comment type="similarity">
    <text evidence="1 2">Belongs to the pirin family.</text>
</comment>
<evidence type="ECO:0000313" key="6">
    <source>
        <dbReference type="Proteomes" id="UP001500631"/>
    </source>
</evidence>
<sequence length="254" mass="28662">MKTDIVYRFDELNVYEGGALTSHRLFSHGDYYDSERIQFGTLRLLNSNYYSGPGRFGQHHHSDLEVVLIPLNGGIEYTDSKANCCIVKKESLITISAGSGINYAINSASPREEVNYLKIWLLPRKRGLTPRHHVHSIDMDMLNNRFHYVVAPDTATIDAASVNQDAWVALSQIDPKTKVTYHKKKIENGLFLRVCFGDIKVRGHHLSEGDCIAFSDKLDLAVEGVTPNRFVLIEVPMNVTLYDSEEPIVIPPKM</sequence>
<keyword evidence="6" id="KW-1185">Reference proteome</keyword>
<dbReference type="Gene3D" id="2.60.120.10">
    <property type="entry name" value="Jelly Rolls"/>
    <property type="match status" value="2"/>
</dbReference>
<evidence type="ECO:0000259" key="4">
    <source>
        <dbReference type="Pfam" id="PF17954"/>
    </source>
</evidence>
<comment type="caution">
    <text evidence="5">The sequence shown here is derived from an EMBL/GenBank/DDBJ whole genome shotgun (WGS) entry which is preliminary data.</text>
</comment>
<gene>
    <name evidence="5" type="ORF">GCM10023338_00460</name>
</gene>
<dbReference type="InterPro" id="IPR041602">
    <property type="entry name" value="Quercetinase_C"/>
</dbReference>
<evidence type="ECO:0000256" key="1">
    <source>
        <dbReference type="ARBA" id="ARBA00008416"/>
    </source>
</evidence>
<dbReference type="InterPro" id="IPR011051">
    <property type="entry name" value="RmlC_Cupin_sf"/>
</dbReference>
<name>A0ABP9MCY4_9GAMM</name>
<dbReference type="Proteomes" id="UP001500631">
    <property type="component" value="Unassembled WGS sequence"/>
</dbReference>
<dbReference type="RefSeq" id="WP_077926061.1">
    <property type="nucleotide sequence ID" value="NZ_BAABKE010000001.1"/>
</dbReference>
<proteinExistence type="inferred from homology"/>
<dbReference type="PANTHER" id="PTHR43212:SF3">
    <property type="entry name" value="QUERCETIN 2,3-DIOXYGENASE"/>
    <property type="match status" value="1"/>
</dbReference>
<dbReference type="PANTHER" id="PTHR43212">
    <property type="entry name" value="QUERCETIN 2,3-DIOXYGENASE"/>
    <property type="match status" value="1"/>
</dbReference>
<dbReference type="InterPro" id="IPR003829">
    <property type="entry name" value="Pirin_N_dom"/>
</dbReference>
<dbReference type="InterPro" id="IPR012093">
    <property type="entry name" value="Pirin"/>
</dbReference>
<evidence type="ECO:0000259" key="3">
    <source>
        <dbReference type="Pfam" id="PF02678"/>
    </source>
</evidence>
<dbReference type="Pfam" id="PF02678">
    <property type="entry name" value="Pirin"/>
    <property type="match status" value="1"/>
</dbReference>
<evidence type="ECO:0008006" key="7">
    <source>
        <dbReference type="Google" id="ProtNLM"/>
    </source>
</evidence>
<evidence type="ECO:0000313" key="5">
    <source>
        <dbReference type="EMBL" id="GAA5093440.1"/>
    </source>
</evidence>
<dbReference type="EMBL" id="BAABKE010000001">
    <property type="protein sequence ID" value="GAA5093440.1"/>
    <property type="molecule type" value="Genomic_DNA"/>
</dbReference>
<evidence type="ECO:0000256" key="2">
    <source>
        <dbReference type="RuleBase" id="RU003457"/>
    </source>
</evidence>
<dbReference type="SUPFAM" id="SSF51182">
    <property type="entry name" value="RmlC-like cupins"/>
    <property type="match status" value="1"/>
</dbReference>
<feature type="domain" description="Pirin N-terminal" evidence="3">
    <location>
        <begin position="18"/>
        <end position="121"/>
    </location>
</feature>